<evidence type="ECO:0000313" key="3">
    <source>
        <dbReference type="Proteomes" id="UP000004793"/>
    </source>
</evidence>
<reference evidence="2 3" key="1">
    <citation type="submission" date="2011-01" db="EMBL/GenBank/DDBJ databases">
        <title>Whole genome sequence of Caldisericum exile AZM16c01.</title>
        <authorList>
            <person name="Narita-Yamada S."/>
            <person name="Kawakoshi A."/>
            <person name="Nakamura S."/>
            <person name="Sasagawa M."/>
            <person name="Fukada J."/>
            <person name="Sekine M."/>
            <person name="Kato Y."/>
            <person name="Fukai R."/>
            <person name="Sasaki K."/>
            <person name="Hanamaki A."/>
            <person name="Narita H."/>
            <person name="Konno Y."/>
            <person name="Mori K."/>
            <person name="Yamazaki S."/>
            <person name="Suzuki K."/>
            <person name="Fujita N."/>
        </authorList>
    </citation>
    <scope>NUCLEOTIDE SEQUENCE [LARGE SCALE GENOMIC DNA]</scope>
    <source>
        <strain evidence="3">DSM 21853 / NBRC 104410 / AZM16c01</strain>
    </source>
</reference>
<protein>
    <submittedName>
        <fullName evidence="2">DNA repair protein RadC</fullName>
    </submittedName>
</protein>
<dbReference type="Pfam" id="PF20582">
    <property type="entry name" value="UPF0758_N"/>
    <property type="match status" value="1"/>
</dbReference>
<dbReference type="KEGG" id="cex:CSE_03460"/>
<evidence type="ECO:0000259" key="1">
    <source>
        <dbReference type="Pfam" id="PF20582"/>
    </source>
</evidence>
<evidence type="ECO:0000313" key="2">
    <source>
        <dbReference type="EMBL" id="BAL80472.1"/>
    </source>
</evidence>
<proteinExistence type="predicted"/>
<dbReference type="Proteomes" id="UP000004793">
    <property type="component" value="Chromosome"/>
</dbReference>
<sequence length="82" mass="9195">MKNDLRNARKKANSHVPIKDWIESERPREALLKNGAETLSLSKLLAIILRTGSDGVSAEELGKRILNKYKSLRALDEAPLKN</sequence>
<dbReference type="InterPro" id="IPR046778">
    <property type="entry name" value="UPF0758_N"/>
</dbReference>
<dbReference type="EMBL" id="AP012051">
    <property type="protein sequence ID" value="BAL80472.1"/>
    <property type="molecule type" value="Genomic_DNA"/>
</dbReference>
<accession>A0A7U6GDU1</accession>
<feature type="domain" description="UPF0758" evidence="1">
    <location>
        <begin position="18"/>
        <end position="81"/>
    </location>
</feature>
<gene>
    <name evidence="2" type="ordered locus">CSE_03460</name>
</gene>
<dbReference type="PANTHER" id="PTHR30471">
    <property type="entry name" value="DNA REPAIR PROTEIN RADC"/>
    <property type="match status" value="1"/>
</dbReference>
<dbReference type="PANTHER" id="PTHR30471:SF6">
    <property type="entry name" value="UPF0758 PROTEIN VC_0510"/>
    <property type="match status" value="1"/>
</dbReference>
<dbReference type="AlphaFoldDB" id="A0A7U6GDU1"/>
<dbReference type="InterPro" id="IPR001405">
    <property type="entry name" value="UPF0758"/>
</dbReference>
<keyword evidence="3" id="KW-1185">Reference proteome</keyword>
<name>A0A7U6GDU1_CALEA</name>
<organism evidence="2 3">
    <name type="scientific">Caldisericum exile (strain DSM 21853 / NBRC 104410 / AZM16c01)</name>
    <dbReference type="NCBI Taxonomy" id="511051"/>
    <lineage>
        <taxon>Bacteria</taxon>
        <taxon>Pseudomonadati</taxon>
        <taxon>Caldisericota/Cryosericota group</taxon>
        <taxon>Caldisericota</taxon>
        <taxon>Caldisericia</taxon>
        <taxon>Caldisericales</taxon>
        <taxon>Caldisericaceae</taxon>
        <taxon>Caldisericum</taxon>
    </lineage>
</organism>